<comment type="caution">
    <text evidence="3">The sequence shown here is derived from an EMBL/GenBank/DDBJ whole genome shotgun (WGS) entry which is preliminary data.</text>
</comment>
<keyword evidence="1" id="KW-0732">Signal</keyword>
<evidence type="ECO:0000259" key="2">
    <source>
        <dbReference type="PROSITE" id="PS51208"/>
    </source>
</evidence>
<dbReference type="Proteomes" id="UP000657372">
    <property type="component" value="Unassembled WGS sequence"/>
</dbReference>
<dbReference type="InterPro" id="IPR043990">
    <property type="entry name" value="AC_1"/>
</dbReference>
<dbReference type="NCBIfam" id="TIGR01414">
    <property type="entry name" value="autotrans_barl"/>
    <property type="match status" value="1"/>
</dbReference>
<dbReference type="Pfam" id="PF18883">
    <property type="entry name" value="AC_1"/>
    <property type="match status" value="1"/>
</dbReference>
<dbReference type="EMBL" id="JADOEL010000005">
    <property type="protein sequence ID" value="MBF8177755.1"/>
    <property type="molecule type" value="Genomic_DNA"/>
</dbReference>
<protein>
    <submittedName>
        <fullName evidence="3">Autotransporter outer membrane beta-barrel domain-containing protein</fullName>
    </submittedName>
</protein>
<sequence length="1097" mass="111123">MKKKMSAAIARCRRSTPTCAAVLLLFLVDESQAQITIGPGNVTTTTSVAAGTTTTVVGNTNITVPAANAINVNSGGTLLLDSTAGPTPGQINITTGGSGIGLNSTGGNIQSSGQLVLQSAGGHAVLASGAGSNITLNGGVNIGTIGTGSGLIGLSGGQIDATNVSINNTGASSGYGAVAESGSSIRLHGTTNIATTGTSSIVLGASASGSLLDVTSAATITGGARSTGIYMLNGGQVGLRSGSVINMQGIGAVGMMVDNTSSTLGSGITINLNGAGAGNGSTGVVVTRGASLGAQNLTIQGANATLGVMVNAGSNLSLTGTNLIRISQSQNAGWYTSSSGYLVTASGAMYTGFTSTATSTRAGLATSGGTIYSSGTTIEVSPSNGYGVWANATASGSATVTLDNNAITTTGNASYGLKATTNAAGANVAQITANNTQIQSSGGGGAMIIESFAGEASITLNNSIVRATGASTSGLVSSNNSAANTNRFNMSGGELSSASGDAIEAYGGLLVATIGDGARVSSPANLLYVANGAQAQLTASGNSVLTGDVRVSGVAVNLGTRIGDCFEESAGPLVGGPCAVYAAPAAGAPTADLTLLSGTTWTGASLGATNVTVNNASWNVTANSLITQALTNAGTVAFTPYAGAYRTLTTNNYIGQGGSLGLNTYLATDGSPSDLLVINGGTASGTSSLLINNTGPGAVTTGNGIQVIKNLAGGTTATSAFHLGRAAVAGPYEYELHRGALDGSDPDGWYLRTRQNDCAMPGAPCPAPYIRPEISVYTAIAPSALLYSSTLLDTLDERIGRSEGPSPQTGLAAGDADKKDRNVWGRLLGMRGSRNGDVRGIYGYGPSYDYSFQGIQVGTDLYRKPREDGHRDQAGIYGAIGYAKTNVIHYDQTQAGNNRFTGYSIGGYWTHMSAEDAYVDLIGQVTKYDVKASSQRGLPDMKTNGLGWAVSGEIGKPIRMEKDWIVEPQGQLVYQSLHLDDAIDAGSTLQFSNMDSLQGRLGVRIAKDTKGKEEATGGGVRFSVWREFRGNPVTSISTASGYLPFRADMGGSWWEIKAGMTSKRSKRTYLYGNIGYQQTFDKAAYAWDAKIGMRMDW</sequence>
<dbReference type="PROSITE" id="PS51208">
    <property type="entry name" value="AUTOTRANSPORTER"/>
    <property type="match status" value="1"/>
</dbReference>
<dbReference type="Gene3D" id="2.160.20.20">
    <property type="match status" value="1"/>
</dbReference>
<feature type="chain" id="PRO_5045401274" evidence="1">
    <location>
        <begin position="21"/>
        <end position="1097"/>
    </location>
</feature>
<dbReference type="InterPro" id="IPR006315">
    <property type="entry name" value="OM_autotransptr_brl_dom"/>
</dbReference>
<dbReference type="InterPro" id="IPR036709">
    <property type="entry name" value="Autotransporte_beta_dom_sf"/>
</dbReference>
<proteinExistence type="predicted"/>
<dbReference type="Pfam" id="PF03797">
    <property type="entry name" value="Autotransporter"/>
    <property type="match status" value="1"/>
</dbReference>
<name>A0ABS0ESR7_9BURK</name>
<dbReference type="RefSeq" id="WP_195875326.1">
    <property type="nucleotide sequence ID" value="NZ_JADOEL010000005.1"/>
</dbReference>
<dbReference type="InterPro" id="IPR012332">
    <property type="entry name" value="Autotransporter_pectin_lyase_C"/>
</dbReference>
<keyword evidence="4" id="KW-1185">Reference proteome</keyword>
<dbReference type="SUPFAM" id="SSF103515">
    <property type="entry name" value="Autotransporter"/>
    <property type="match status" value="1"/>
</dbReference>
<gene>
    <name evidence="3" type="ORF">IXC47_08690</name>
</gene>
<feature type="signal peptide" evidence="1">
    <location>
        <begin position="1"/>
        <end position="20"/>
    </location>
</feature>
<dbReference type="InterPro" id="IPR011050">
    <property type="entry name" value="Pectin_lyase_fold/virulence"/>
</dbReference>
<evidence type="ECO:0000313" key="4">
    <source>
        <dbReference type="Proteomes" id="UP000657372"/>
    </source>
</evidence>
<dbReference type="Gene3D" id="2.40.128.130">
    <property type="entry name" value="Autotransporter beta-domain"/>
    <property type="match status" value="1"/>
</dbReference>
<organism evidence="3 4">
    <name type="scientific">Herminiimonas contaminans</name>
    <dbReference type="NCBI Taxonomy" id="1111140"/>
    <lineage>
        <taxon>Bacteria</taxon>
        <taxon>Pseudomonadati</taxon>
        <taxon>Pseudomonadota</taxon>
        <taxon>Betaproteobacteria</taxon>
        <taxon>Burkholderiales</taxon>
        <taxon>Oxalobacteraceae</taxon>
        <taxon>Herminiimonas</taxon>
    </lineage>
</organism>
<reference evidence="3 4" key="1">
    <citation type="submission" date="2020-11" db="EMBL/GenBank/DDBJ databases">
        <title>WGS of Herminiimonas contaminans strain Marseille-Q4544 isolated from planarians Schmidtea mediterranea.</title>
        <authorList>
            <person name="Kangale L."/>
        </authorList>
    </citation>
    <scope>NUCLEOTIDE SEQUENCE [LARGE SCALE GENOMIC DNA]</scope>
    <source>
        <strain evidence="3 4">Marseille-Q4544</strain>
    </source>
</reference>
<accession>A0ABS0ESR7</accession>
<feature type="domain" description="Autotransporter" evidence="2">
    <location>
        <begin position="816"/>
        <end position="1097"/>
    </location>
</feature>
<dbReference type="CDD" id="cd01344">
    <property type="entry name" value="PL2_Passenger_AT"/>
    <property type="match status" value="1"/>
</dbReference>
<dbReference type="InterPro" id="IPR005546">
    <property type="entry name" value="Autotransporte_beta"/>
</dbReference>
<evidence type="ECO:0000313" key="3">
    <source>
        <dbReference type="EMBL" id="MBF8177755.1"/>
    </source>
</evidence>
<dbReference type="SMART" id="SM00869">
    <property type="entry name" value="Autotransporter"/>
    <property type="match status" value="1"/>
</dbReference>
<evidence type="ECO:0000256" key="1">
    <source>
        <dbReference type="SAM" id="SignalP"/>
    </source>
</evidence>
<dbReference type="SUPFAM" id="SSF51126">
    <property type="entry name" value="Pectin lyase-like"/>
    <property type="match status" value="1"/>
</dbReference>